<dbReference type="OrthoDB" id="7068681at2"/>
<gene>
    <name evidence="1" type="ORF">OLMES_3937</name>
</gene>
<proteinExistence type="predicted"/>
<protein>
    <recommendedName>
        <fullName evidence="3">Co-chaperone DjlA N-terminal domain-containing protein</fullName>
    </recommendedName>
</protein>
<dbReference type="Proteomes" id="UP000196027">
    <property type="component" value="Chromosome"/>
</dbReference>
<accession>A0A1Y0IDU2</accession>
<keyword evidence="2" id="KW-1185">Reference proteome</keyword>
<dbReference type="RefSeq" id="WP_087462796.1">
    <property type="nucleotide sequence ID" value="NZ_CP021425.1"/>
</dbReference>
<dbReference type="AlphaFoldDB" id="A0A1Y0IDU2"/>
<evidence type="ECO:0000313" key="1">
    <source>
        <dbReference type="EMBL" id="ARU57956.1"/>
    </source>
</evidence>
<dbReference type="EMBL" id="CP021425">
    <property type="protein sequence ID" value="ARU57956.1"/>
    <property type="molecule type" value="Genomic_DNA"/>
</dbReference>
<evidence type="ECO:0000313" key="2">
    <source>
        <dbReference type="Proteomes" id="UP000196027"/>
    </source>
</evidence>
<evidence type="ECO:0008006" key="3">
    <source>
        <dbReference type="Google" id="ProtNLM"/>
    </source>
</evidence>
<dbReference type="KEGG" id="ome:OLMES_3937"/>
<name>A0A1Y0IDU2_9GAMM</name>
<sequence>MEKHSNAKEIVNYSFLVVFANDDTIDEGELHMLERLALEDGVVDEEEKKALRGIFSRVDRDRLSDSVRTEIDEFCAKYDI</sequence>
<reference evidence="1 2" key="1">
    <citation type="submission" date="2017-05" db="EMBL/GenBank/DDBJ databases">
        <title>Genomic insights into alkan degradation activity of Oleiphilus messinensis.</title>
        <authorList>
            <person name="Kozyavkin S.A."/>
            <person name="Slesarev A.I."/>
            <person name="Golyshin P.N."/>
            <person name="Korzhenkov A."/>
            <person name="Golyshina O.N."/>
            <person name="Toshchakov S.V."/>
        </authorList>
    </citation>
    <scope>NUCLEOTIDE SEQUENCE [LARGE SCALE GENOMIC DNA]</scope>
    <source>
        <strain evidence="1 2">ME102</strain>
    </source>
</reference>
<organism evidence="1 2">
    <name type="scientific">Oleiphilus messinensis</name>
    <dbReference type="NCBI Taxonomy" id="141451"/>
    <lineage>
        <taxon>Bacteria</taxon>
        <taxon>Pseudomonadati</taxon>
        <taxon>Pseudomonadota</taxon>
        <taxon>Gammaproteobacteria</taxon>
        <taxon>Oceanospirillales</taxon>
        <taxon>Oleiphilaceae</taxon>
        <taxon>Oleiphilus</taxon>
    </lineage>
</organism>